<evidence type="ECO:0000256" key="3">
    <source>
        <dbReference type="ARBA" id="ARBA00022771"/>
    </source>
</evidence>
<dbReference type="InterPro" id="IPR050185">
    <property type="entry name" value="Ub_carboxyl-term_hydrolase"/>
</dbReference>
<dbReference type="GO" id="GO:0016787">
    <property type="term" value="F:hydrolase activity"/>
    <property type="evidence" value="ECO:0007669"/>
    <property type="project" value="UniProtKB-KW"/>
</dbReference>
<reference evidence="9" key="2">
    <citation type="submission" date="2025-08" db="UniProtKB">
        <authorList>
            <consortium name="RefSeq"/>
        </authorList>
    </citation>
    <scope>IDENTIFICATION</scope>
</reference>
<dbReference type="InterPro" id="IPR001841">
    <property type="entry name" value="Znf_RING"/>
</dbReference>
<feature type="domain" description="USP" evidence="7">
    <location>
        <begin position="47"/>
        <end position="711"/>
    </location>
</feature>
<keyword evidence="8" id="KW-1185">Reference proteome</keyword>
<evidence type="ECO:0000256" key="4">
    <source>
        <dbReference type="ARBA" id="ARBA00022833"/>
    </source>
</evidence>
<dbReference type="SUPFAM" id="SSF57850">
    <property type="entry name" value="RING/U-box"/>
    <property type="match status" value="1"/>
</dbReference>
<keyword evidence="9" id="KW-0378">Hydrolase</keyword>
<dbReference type="PROSITE" id="PS00972">
    <property type="entry name" value="USP_1"/>
    <property type="match status" value="1"/>
</dbReference>
<evidence type="ECO:0000259" key="6">
    <source>
        <dbReference type="PROSITE" id="PS50089"/>
    </source>
</evidence>
<dbReference type="PANTHER" id="PTHR21646:SF35">
    <property type="match status" value="1"/>
</dbReference>
<dbReference type="Gene3D" id="3.30.40.10">
    <property type="entry name" value="Zinc/RING finger domain, C3HC4 (zinc finger)"/>
    <property type="match status" value="1"/>
</dbReference>
<accession>A0ABM4B7T6</accession>
<evidence type="ECO:0000256" key="2">
    <source>
        <dbReference type="ARBA" id="ARBA00012759"/>
    </source>
</evidence>
<feature type="domain" description="RING-type" evidence="6">
    <location>
        <begin position="377"/>
        <end position="422"/>
    </location>
</feature>
<dbReference type="InterPro" id="IPR028889">
    <property type="entry name" value="USP"/>
</dbReference>
<gene>
    <name evidence="9" type="primary">LOC100201342</name>
</gene>
<dbReference type="RefSeq" id="XP_065644929.1">
    <property type="nucleotide sequence ID" value="XM_065788857.1"/>
</dbReference>
<dbReference type="SUPFAM" id="SSF54001">
    <property type="entry name" value="Cysteine proteinases"/>
    <property type="match status" value="1"/>
</dbReference>
<name>A0ABM4B7T6_HYDVU</name>
<dbReference type="InterPro" id="IPR001394">
    <property type="entry name" value="Peptidase_C19_UCH"/>
</dbReference>
<reference evidence="8" key="1">
    <citation type="submission" date="2025-05" db="UniProtKB">
        <authorList>
            <consortium name="RefSeq"/>
        </authorList>
    </citation>
    <scope>NUCLEOTIDE SEQUENCE [LARGE SCALE GENOMIC DNA]</scope>
</reference>
<proteinExistence type="predicted"/>
<evidence type="ECO:0000259" key="7">
    <source>
        <dbReference type="PROSITE" id="PS50235"/>
    </source>
</evidence>
<dbReference type="Proteomes" id="UP001652625">
    <property type="component" value="Chromosome 01"/>
</dbReference>
<dbReference type="PROSITE" id="PS50235">
    <property type="entry name" value="USP_3"/>
    <property type="match status" value="1"/>
</dbReference>
<dbReference type="InterPro" id="IPR018200">
    <property type="entry name" value="USP_CS"/>
</dbReference>
<keyword evidence="4" id="KW-0862">Zinc</keyword>
<sequence length="714" mass="80889">MIMTFQTEEDAIFKNTALNQSQQLEQTIKLDQISTNIHSNAGIANICGLSNLGNTCFINASLQCLLGTQPLKKIIMQTDFQIKLEFMKQLQDIFVKVESGKYLVLHLKAFHQVLSKLHPVFGNFKQHDSQEFLSFVLNSIHDELKKSNITSEQSEEKISSTTDWITNGVAKRLKMDKVLLEPGQEVNSKSLQSVDEHAWSHYLVNNESVISTTMQGQFQSIVSCDKCAFVSHTYEPFMFLSLPIPYAMERDIVLTWVPSIELLILQGKPSIKRYSVLVNKDGSLKDVKDKFLKMLTTDDSSIISQNVVLAQVVNGGNVNILDERTLLSYVNFKKDLYAIEVVQPSGCIKYLDCDNVTNESLGKPDTKSEVALSWHVCSICLEEVFDEHLTIHPPCGGMMCSSCLEATVQYYQNETFACPICNHQIVSNDYKQFVEPGSNDAINRKVLVPVLFRRKSDNMKLELFGHPTIFSLYSQTDSNFIGNLVQSVVLSLNSSSNFDIVITDAAGIRCGLCEHRDTCTGCLISDSVKLKPGNCLTIHFNHGNIDQIVQMDKSMSHHRNLNFVTLDECVAKFSEIEHLTCDCAWYCPQCKCNQPAAKRMTVSRWPHVLIVHLKRFHYKDGKGCKLQSLIDFPLSKFMPSVLCTNKTEKSLCPEYELYACICHSGTLNEGHYTSFVKHEDKWYYFNDDIYTQLEPSESNRDGVYVLFYKKAGFN</sequence>
<keyword evidence="3 5" id="KW-0863">Zinc-finger</keyword>
<comment type="catalytic activity">
    <reaction evidence="1">
        <text>Thiol-dependent hydrolysis of ester, thioester, amide, peptide and isopeptide bonds formed by the C-terminal Gly of ubiquitin (a 76-residue protein attached to proteins as an intracellular targeting signal).</text>
        <dbReference type="EC" id="3.4.19.12"/>
    </reaction>
</comment>
<dbReference type="GeneID" id="100201342"/>
<organism evidence="8 9">
    <name type="scientific">Hydra vulgaris</name>
    <name type="common">Hydra</name>
    <name type="synonym">Hydra attenuata</name>
    <dbReference type="NCBI Taxonomy" id="6087"/>
    <lineage>
        <taxon>Eukaryota</taxon>
        <taxon>Metazoa</taxon>
        <taxon>Cnidaria</taxon>
        <taxon>Hydrozoa</taxon>
        <taxon>Hydroidolina</taxon>
        <taxon>Anthoathecata</taxon>
        <taxon>Aplanulata</taxon>
        <taxon>Hydridae</taxon>
        <taxon>Hydra</taxon>
    </lineage>
</organism>
<dbReference type="Gene3D" id="3.90.70.10">
    <property type="entry name" value="Cysteine proteinases"/>
    <property type="match status" value="2"/>
</dbReference>
<evidence type="ECO:0000256" key="1">
    <source>
        <dbReference type="ARBA" id="ARBA00000707"/>
    </source>
</evidence>
<dbReference type="InterPro" id="IPR013083">
    <property type="entry name" value="Znf_RING/FYVE/PHD"/>
</dbReference>
<dbReference type="InterPro" id="IPR038765">
    <property type="entry name" value="Papain-like_cys_pep_sf"/>
</dbReference>
<dbReference type="PANTHER" id="PTHR21646">
    <property type="entry name" value="UBIQUITIN CARBOXYL-TERMINAL HYDROLASE"/>
    <property type="match status" value="1"/>
</dbReference>
<keyword evidence="3 5" id="KW-0479">Metal-binding</keyword>
<protein>
    <recommendedName>
        <fullName evidence="2">ubiquitinyl hydrolase 1</fullName>
        <ecNumber evidence="2">3.4.19.12</ecNumber>
    </recommendedName>
</protein>
<dbReference type="PROSITE" id="PS50089">
    <property type="entry name" value="ZF_RING_2"/>
    <property type="match status" value="1"/>
</dbReference>
<evidence type="ECO:0000313" key="9">
    <source>
        <dbReference type="RefSeq" id="XP_065644929.1"/>
    </source>
</evidence>
<dbReference type="EC" id="3.4.19.12" evidence="2"/>
<evidence type="ECO:0000256" key="5">
    <source>
        <dbReference type="PROSITE-ProRule" id="PRU00175"/>
    </source>
</evidence>
<dbReference type="Pfam" id="PF00443">
    <property type="entry name" value="UCH"/>
    <property type="match status" value="1"/>
</dbReference>
<evidence type="ECO:0000313" key="8">
    <source>
        <dbReference type="Proteomes" id="UP001652625"/>
    </source>
</evidence>